<evidence type="ECO:0000256" key="1">
    <source>
        <dbReference type="ARBA" id="ARBA00004903"/>
    </source>
</evidence>
<name>A0A4P7QGT3_9CORY</name>
<dbReference type="GO" id="GO:0046655">
    <property type="term" value="P:folic acid metabolic process"/>
    <property type="evidence" value="ECO:0007669"/>
    <property type="project" value="TreeGrafter"/>
</dbReference>
<dbReference type="UniPathway" id="UPA00077">
    <property type="reaction ID" value="UER00158"/>
</dbReference>
<dbReference type="PRINTS" id="PR00070">
    <property type="entry name" value="DHFR"/>
</dbReference>
<evidence type="ECO:0000256" key="3">
    <source>
        <dbReference type="ARBA" id="ARBA00012856"/>
    </source>
</evidence>
<evidence type="ECO:0000313" key="8">
    <source>
        <dbReference type="EMBL" id="QCB28004.1"/>
    </source>
</evidence>
<dbReference type="GO" id="GO:0046452">
    <property type="term" value="P:dihydrofolate metabolic process"/>
    <property type="evidence" value="ECO:0007669"/>
    <property type="project" value="TreeGrafter"/>
</dbReference>
<dbReference type="EMBL" id="CP039247">
    <property type="protein sequence ID" value="QCB28004.1"/>
    <property type="molecule type" value="Genomic_DNA"/>
</dbReference>
<evidence type="ECO:0000256" key="2">
    <source>
        <dbReference type="ARBA" id="ARBA00009539"/>
    </source>
</evidence>
<sequence length="184" mass="19963">MGTLGAIWAQSLDGIIGDGAAMPWHAPEDLAHFKAVTLGSPVVMGRKTWQSLPQRFRPLPGRDNFVLSRNRPGTWSQGARVIHDFAQLPDLIGDADAWVIGGGQLYAAALPYVDLVELTLMGANIGDVYGSAAVYAPEIPAHFSLTGDTGWQTSTKGRLEIPGQEPSDLPLRYRFMTYERKDAA</sequence>
<dbReference type="PROSITE" id="PS51330">
    <property type="entry name" value="DHFR_2"/>
    <property type="match status" value="1"/>
</dbReference>
<gene>
    <name evidence="8" type="primary">folA</name>
    <name evidence="8" type="ORF">CENDO_03555</name>
</gene>
<dbReference type="CDD" id="cd00209">
    <property type="entry name" value="DHFR"/>
    <property type="match status" value="1"/>
</dbReference>
<evidence type="ECO:0000256" key="6">
    <source>
        <dbReference type="ARBA" id="ARBA00023002"/>
    </source>
</evidence>
<protein>
    <recommendedName>
        <fullName evidence="3">dihydrofolate reductase</fullName>
        <ecNumber evidence="3">1.5.1.3</ecNumber>
    </recommendedName>
</protein>
<accession>A0A4P7QGT3</accession>
<comment type="pathway">
    <text evidence="1">Cofactor biosynthesis; tetrahydrofolate biosynthesis; 5,6,7,8-tetrahydrofolate from 7,8-dihydrofolate: step 1/1.</text>
</comment>
<evidence type="ECO:0000256" key="4">
    <source>
        <dbReference type="ARBA" id="ARBA00022563"/>
    </source>
</evidence>
<organism evidence="8 9">
    <name type="scientific">Corynebacterium endometrii</name>
    <dbReference type="NCBI Taxonomy" id="2488819"/>
    <lineage>
        <taxon>Bacteria</taxon>
        <taxon>Bacillati</taxon>
        <taxon>Actinomycetota</taxon>
        <taxon>Actinomycetes</taxon>
        <taxon>Mycobacteriales</taxon>
        <taxon>Corynebacteriaceae</taxon>
        <taxon>Corynebacterium</taxon>
    </lineage>
</organism>
<keyword evidence="6 8" id="KW-0560">Oxidoreductase</keyword>
<dbReference type="EC" id="1.5.1.3" evidence="3"/>
<dbReference type="GO" id="GO:0006730">
    <property type="term" value="P:one-carbon metabolic process"/>
    <property type="evidence" value="ECO:0007669"/>
    <property type="project" value="UniProtKB-KW"/>
</dbReference>
<dbReference type="AlphaFoldDB" id="A0A4P7QGT3"/>
<dbReference type="SUPFAM" id="SSF53597">
    <property type="entry name" value="Dihydrofolate reductase-like"/>
    <property type="match status" value="1"/>
</dbReference>
<dbReference type="RefSeq" id="WP_136140803.1">
    <property type="nucleotide sequence ID" value="NZ_CP039247.1"/>
</dbReference>
<dbReference type="Proteomes" id="UP000296352">
    <property type="component" value="Chromosome"/>
</dbReference>
<dbReference type="OrthoDB" id="9804315at2"/>
<keyword evidence="9" id="KW-1185">Reference proteome</keyword>
<comment type="similarity">
    <text evidence="2">Belongs to the dihydrofolate reductase family.</text>
</comment>
<dbReference type="GO" id="GO:0004146">
    <property type="term" value="F:dihydrofolate reductase activity"/>
    <property type="evidence" value="ECO:0007669"/>
    <property type="project" value="UniProtKB-EC"/>
</dbReference>
<proteinExistence type="inferred from homology"/>
<dbReference type="PANTHER" id="PTHR48069">
    <property type="entry name" value="DIHYDROFOLATE REDUCTASE"/>
    <property type="match status" value="1"/>
</dbReference>
<dbReference type="InterPro" id="IPR024072">
    <property type="entry name" value="DHFR-like_dom_sf"/>
</dbReference>
<dbReference type="KEGG" id="cee:CENDO_03555"/>
<dbReference type="InterPro" id="IPR012259">
    <property type="entry name" value="DHFR"/>
</dbReference>
<dbReference type="Gene3D" id="3.40.430.10">
    <property type="entry name" value="Dihydrofolate Reductase, subunit A"/>
    <property type="match status" value="1"/>
</dbReference>
<evidence type="ECO:0000313" key="9">
    <source>
        <dbReference type="Proteomes" id="UP000296352"/>
    </source>
</evidence>
<dbReference type="GO" id="GO:0050661">
    <property type="term" value="F:NADP binding"/>
    <property type="evidence" value="ECO:0007669"/>
    <property type="project" value="InterPro"/>
</dbReference>
<feature type="domain" description="DHFR" evidence="7">
    <location>
        <begin position="3"/>
        <end position="180"/>
    </location>
</feature>
<dbReference type="PANTHER" id="PTHR48069:SF3">
    <property type="entry name" value="DIHYDROFOLATE REDUCTASE"/>
    <property type="match status" value="1"/>
</dbReference>
<evidence type="ECO:0000256" key="5">
    <source>
        <dbReference type="ARBA" id="ARBA00022857"/>
    </source>
</evidence>
<dbReference type="Pfam" id="PF00186">
    <property type="entry name" value="DHFR_1"/>
    <property type="match status" value="1"/>
</dbReference>
<reference evidence="8 9" key="1">
    <citation type="submission" date="2019-04" db="EMBL/GenBank/DDBJ databases">
        <title>Corynebacterium endometrii sp. nov., isolated from the uterus of a cow with endometritis.</title>
        <authorList>
            <person name="Ballas P."/>
            <person name="Ruckert C."/>
            <person name="Wagener K."/>
            <person name="Drillich M."/>
            <person name="Kaempfer P."/>
            <person name="Busse H.-J."/>
            <person name="Ehling-Schulz M."/>
        </authorList>
    </citation>
    <scope>NUCLEOTIDE SEQUENCE [LARGE SCALE GENOMIC DNA]</scope>
    <source>
        <strain evidence="8 9">LMM-1653</strain>
    </source>
</reference>
<keyword evidence="4" id="KW-0554">One-carbon metabolism</keyword>
<keyword evidence="5" id="KW-0521">NADP</keyword>
<dbReference type="GO" id="GO:0005829">
    <property type="term" value="C:cytosol"/>
    <property type="evidence" value="ECO:0007669"/>
    <property type="project" value="TreeGrafter"/>
</dbReference>
<dbReference type="InterPro" id="IPR001796">
    <property type="entry name" value="DHFR_dom"/>
</dbReference>
<evidence type="ECO:0000259" key="7">
    <source>
        <dbReference type="PROSITE" id="PS51330"/>
    </source>
</evidence>
<dbReference type="GO" id="GO:0046654">
    <property type="term" value="P:tetrahydrofolate biosynthetic process"/>
    <property type="evidence" value="ECO:0007669"/>
    <property type="project" value="UniProtKB-UniPathway"/>
</dbReference>